<evidence type="ECO:0000256" key="2">
    <source>
        <dbReference type="SAM" id="SignalP"/>
    </source>
</evidence>
<dbReference type="EMBL" id="BMIO01000010">
    <property type="protein sequence ID" value="GGD51887.1"/>
    <property type="molecule type" value="Genomic_DNA"/>
</dbReference>
<sequence length="91" mass="10050">MKRFLAYIALMLGLAALVSPAHARLHYEAGRAEISRVDRPATGIEAIRRNAEETDPSTSRARRNRDLGAPASSRPRTVMVPVIMLADRPLE</sequence>
<feature type="chain" id="PRO_5037310925" evidence="2">
    <location>
        <begin position="24"/>
        <end position="91"/>
    </location>
</feature>
<evidence type="ECO:0000313" key="3">
    <source>
        <dbReference type="EMBL" id="GGD51887.1"/>
    </source>
</evidence>
<dbReference type="RefSeq" id="WP_066762680.1">
    <property type="nucleotide sequence ID" value="NZ_BMIO01000010.1"/>
</dbReference>
<evidence type="ECO:0000256" key="1">
    <source>
        <dbReference type="SAM" id="MobiDB-lite"/>
    </source>
</evidence>
<feature type="signal peptide" evidence="2">
    <location>
        <begin position="1"/>
        <end position="23"/>
    </location>
</feature>
<reference evidence="3 4" key="1">
    <citation type="journal article" date="2014" name="Int. J. Syst. Evol. Microbiol.">
        <title>Complete genome sequence of Corynebacterium casei LMG S-19264T (=DSM 44701T), isolated from a smear-ripened cheese.</title>
        <authorList>
            <consortium name="US DOE Joint Genome Institute (JGI-PGF)"/>
            <person name="Walter F."/>
            <person name="Albersmeier A."/>
            <person name="Kalinowski J."/>
            <person name="Ruckert C."/>
        </authorList>
    </citation>
    <scope>NUCLEOTIDE SEQUENCE [LARGE SCALE GENOMIC DNA]</scope>
    <source>
        <strain evidence="3 4">CGMCC 1.15358</strain>
    </source>
</reference>
<feature type="region of interest" description="Disordered" evidence="1">
    <location>
        <begin position="47"/>
        <end position="74"/>
    </location>
</feature>
<gene>
    <name evidence="3" type="ORF">GCM10010989_27520</name>
</gene>
<comment type="caution">
    <text evidence="3">The sequence shown here is derived from an EMBL/GenBank/DDBJ whole genome shotgun (WGS) entry which is preliminary data.</text>
</comment>
<accession>A0A916YN51</accession>
<keyword evidence="4" id="KW-1185">Reference proteome</keyword>
<proteinExistence type="predicted"/>
<protein>
    <submittedName>
        <fullName evidence="3">Uncharacterized protein</fullName>
    </submittedName>
</protein>
<dbReference type="AlphaFoldDB" id="A0A916YN51"/>
<evidence type="ECO:0000313" key="4">
    <source>
        <dbReference type="Proteomes" id="UP000598997"/>
    </source>
</evidence>
<organism evidence="3 4">
    <name type="scientific">Croceicoccus pelagius</name>
    <dbReference type="NCBI Taxonomy" id="1703341"/>
    <lineage>
        <taxon>Bacteria</taxon>
        <taxon>Pseudomonadati</taxon>
        <taxon>Pseudomonadota</taxon>
        <taxon>Alphaproteobacteria</taxon>
        <taxon>Sphingomonadales</taxon>
        <taxon>Erythrobacteraceae</taxon>
        <taxon>Croceicoccus</taxon>
    </lineage>
</organism>
<keyword evidence="2" id="KW-0732">Signal</keyword>
<dbReference type="Proteomes" id="UP000598997">
    <property type="component" value="Unassembled WGS sequence"/>
</dbReference>
<dbReference type="OrthoDB" id="7433054at2"/>
<name>A0A916YN51_9SPHN</name>